<accession>A0A8E2ER80</accession>
<evidence type="ECO:0000256" key="1">
    <source>
        <dbReference type="SAM" id="MobiDB-lite"/>
    </source>
</evidence>
<dbReference type="EMBL" id="KV750744">
    <property type="protein sequence ID" value="OCL03406.1"/>
    <property type="molecule type" value="Genomic_DNA"/>
</dbReference>
<feature type="compositionally biased region" description="Basic and acidic residues" evidence="1">
    <location>
        <begin position="16"/>
        <end position="34"/>
    </location>
</feature>
<feature type="compositionally biased region" description="Basic and acidic residues" evidence="1">
    <location>
        <begin position="378"/>
        <end position="388"/>
    </location>
</feature>
<reference evidence="2 3" key="1">
    <citation type="journal article" date="2016" name="Nat. Commun.">
        <title>Ectomycorrhizal ecology is imprinted in the genome of the dominant symbiotic fungus Cenococcum geophilum.</title>
        <authorList>
            <consortium name="DOE Joint Genome Institute"/>
            <person name="Peter M."/>
            <person name="Kohler A."/>
            <person name="Ohm R.A."/>
            <person name="Kuo A."/>
            <person name="Krutzmann J."/>
            <person name="Morin E."/>
            <person name="Arend M."/>
            <person name="Barry K.W."/>
            <person name="Binder M."/>
            <person name="Choi C."/>
            <person name="Clum A."/>
            <person name="Copeland A."/>
            <person name="Grisel N."/>
            <person name="Haridas S."/>
            <person name="Kipfer T."/>
            <person name="LaButti K."/>
            <person name="Lindquist E."/>
            <person name="Lipzen A."/>
            <person name="Maire R."/>
            <person name="Meier B."/>
            <person name="Mihaltcheva S."/>
            <person name="Molinier V."/>
            <person name="Murat C."/>
            <person name="Poggeler S."/>
            <person name="Quandt C.A."/>
            <person name="Sperisen C."/>
            <person name="Tritt A."/>
            <person name="Tisserant E."/>
            <person name="Crous P.W."/>
            <person name="Henrissat B."/>
            <person name="Nehls U."/>
            <person name="Egli S."/>
            <person name="Spatafora J.W."/>
            <person name="Grigoriev I.V."/>
            <person name="Martin F.M."/>
        </authorList>
    </citation>
    <scope>NUCLEOTIDE SEQUENCE [LARGE SCALE GENOMIC DNA]</scope>
    <source>
        <strain evidence="2 3">CBS 207.34</strain>
    </source>
</reference>
<feature type="region of interest" description="Disordered" evidence="1">
    <location>
        <begin position="270"/>
        <end position="519"/>
    </location>
</feature>
<proteinExistence type="predicted"/>
<sequence length="604" mass="67090">MKRKFSFNLAPIKVPSKPEAKAQKDATPNRRRDSISPPPSPFINRRPLSSKTEAQLRLACALILQDYKPSGHVFEDYAKPKLDFDGLNRAMREKQKGARSNLPRSVEASGAKPRAASDAKKYAYKPDTALKDLFPVDGTHPVVQANTSRRREDRPMTSTLDEGELLARARSISAKQASLAVKSPGADRPQTAPNRNAMDSDDTSLHTPMTGSTENHNNVSTAPTSAAFTSTMNSKRTSQQAYVNDNAAVADAAAAEWMRQELEKRRLNMLAQDAPKVSSRPPSRSRSIRSEIREYIRPSLSRSASRESMRSNKSDARTERGGSTHGWRSWTLQRKTSLSSFKDSKPGSVRGRSETRGDAPKPELNLNRELPPLPSLDKWAEQDQRPEPKSNQSKVHIANLMRAKSPGQDEVAATRRQHRRSGSDSLAKHMSFHEDAALFMPPQNVRVKSKPAVPAKSNSRASPQQQQQSNSTTDVSLSTRSIEEAKKAKHQRHKSTGDESYKMKMSMDGYPKNFSRKLSSDATSAHSRVYDPRCPNVVEITALPPHPEKQSSKLRKVFSSWVLGGRKEKKHNNSVSWADALEQPGMKGGVLVRNEPARAPVVKY</sequence>
<name>A0A8E2ER80_9PEZI</name>
<gene>
    <name evidence="2" type="ORF">AOQ84DRAFT_419252</name>
</gene>
<organism evidence="2 3">
    <name type="scientific">Glonium stellatum</name>
    <dbReference type="NCBI Taxonomy" id="574774"/>
    <lineage>
        <taxon>Eukaryota</taxon>
        <taxon>Fungi</taxon>
        <taxon>Dikarya</taxon>
        <taxon>Ascomycota</taxon>
        <taxon>Pezizomycotina</taxon>
        <taxon>Dothideomycetes</taxon>
        <taxon>Pleosporomycetidae</taxon>
        <taxon>Gloniales</taxon>
        <taxon>Gloniaceae</taxon>
        <taxon>Glonium</taxon>
    </lineage>
</organism>
<evidence type="ECO:0000313" key="2">
    <source>
        <dbReference type="EMBL" id="OCL03406.1"/>
    </source>
</evidence>
<feature type="compositionally biased region" description="Polar residues" evidence="1">
    <location>
        <begin position="330"/>
        <end position="341"/>
    </location>
</feature>
<feature type="compositionally biased region" description="Polar residues" evidence="1">
    <location>
        <begin position="205"/>
        <end position="219"/>
    </location>
</feature>
<evidence type="ECO:0000313" key="3">
    <source>
        <dbReference type="Proteomes" id="UP000250140"/>
    </source>
</evidence>
<dbReference type="AlphaFoldDB" id="A0A8E2ER80"/>
<keyword evidence="3" id="KW-1185">Reference proteome</keyword>
<dbReference type="OrthoDB" id="5430532at2759"/>
<dbReference type="Proteomes" id="UP000250140">
    <property type="component" value="Unassembled WGS sequence"/>
</dbReference>
<feature type="compositionally biased region" description="Basic and acidic residues" evidence="1">
    <location>
        <begin position="304"/>
        <end position="322"/>
    </location>
</feature>
<feature type="compositionally biased region" description="Low complexity" evidence="1">
    <location>
        <begin position="220"/>
        <end position="231"/>
    </location>
</feature>
<feature type="compositionally biased region" description="Low complexity" evidence="1">
    <location>
        <begin position="457"/>
        <end position="471"/>
    </location>
</feature>
<feature type="region of interest" description="Disordered" evidence="1">
    <location>
        <begin position="176"/>
        <end position="239"/>
    </location>
</feature>
<feature type="compositionally biased region" description="Basic and acidic residues" evidence="1">
    <location>
        <begin position="351"/>
        <end position="361"/>
    </location>
</feature>
<protein>
    <submittedName>
        <fullName evidence="2">Uncharacterized protein</fullName>
    </submittedName>
</protein>
<feature type="region of interest" description="Disordered" evidence="1">
    <location>
        <begin position="1"/>
        <end position="49"/>
    </location>
</feature>
<feature type="region of interest" description="Disordered" evidence="1">
    <location>
        <begin position="93"/>
        <end position="119"/>
    </location>
</feature>